<protein>
    <submittedName>
        <fullName evidence="1">Uncharacterized protein</fullName>
    </submittedName>
</protein>
<evidence type="ECO:0000313" key="1">
    <source>
        <dbReference type="EMBL" id="KAJ3547214.1"/>
    </source>
</evidence>
<evidence type="ECO:0000313" key="2">
    <source>
        <dbReference type="Proteomes" id="UP001148629"/>
    </source>
</evidence>
<dbReference type="Proteomes" id="UP001148629">
    <property type="component" value="Unassembled WGS sequence"/>
</dbReference>
<sequence length="800" mass="90140">MSLLQAIENKESGPKTPNYGLGTRSYKACATCRARKIRCIVEDRSASRGCVQCLKDGKECVFESKKRTYDTSTRTRKAQEKRARLLASESPSTPDISRHEHFNIQNSADALLFLSDAAARHGSDAETRRTPSEATGQDPVSYLAESARSEHRNESALPEFHSNRDAQEISESGPSPSENPDIRDEISAFRCRLFAENIVTPYEALTYVSFFFAHLYPFFPFVPDEYYACFTKSDPEPQQLRSLFEEDEILLGCIITVSSRYYHLPKHAIGGYERSCDIHSGCWNWTKHQVSKVVFEGFRPKSVLSVIEALLMLAEWVPKPIHTLVENNDAGSRSRSGRSTSSRQTTGDQLLQPAFRTDQVSWSYVGNAFLLLRCLYPGRRTCPVFKSSDRYFVTLFSCLIMSHSLARRLSRPALMSFSEVDLPQIAQAFHKRNERLWRSAGQSGTVPSFSLGNSDRFHDAFVELMQLLSHTQEVLHRPTRDGIFQSDMEKQGLNPRLVTLLSHFDMMNKNWKAEYSGLWASNGGGMSNFSRLMLLADFEYLRLYEFSLALGTYLKITDRQKDMAIISGRSSVDTPENDWEFSSISLAYYIEQAIDAAEGLLRLMIGVHSPLGHNTLRYASSRHYMKIVFAMKAMRAGIPSESYRKKLITTLKDTIVILKGSSIDAAHPALHYSIILRGLMKDIEQPKPSNTLPLIPLTIGPRDHRQSIAILDEINKSGQNVQHQNARSNNENQPQADVASGLPLLASGAHQWPDFTGYDESNDWPGFDESTLNWEDSIAQLDTDAFLQSLIGGSIIPLME</sequence>
<dbReference type="EMBL" id="JANRMS010000086">
    <property type="protein sequence ID" value="KAJ3547214.1"/>
    <property type="molecule type" value="Genomic_DNA"/>
</dbReference>
<gene>
    <name evidence="1" type="ORF">NM208_g1622</name>
</gene>
<accession>A0ACC1SVA3</accession>
<name>A0ACC1SVA3_9HYPO</name>
<proteinExistence type="predicted"/>
<reference evidence="1" key="1">
    <citation type="submission" date="2022-08" db="EMBL/GenBank/DDBJ databases">
        <title>Genome Sequence of Fusarium decemcellulare.</title>
        <authorList>
            <person name="Buettner E."/>
        </authorList>
    </citation>
    <scope>NUCLEOTIDE SEQUENCE</scope>
    <source>
        <strain evidence="1">Babe19</strain>
    </source>
</reference>
<comment type="caution">
    <text evidence="1">The sequence shown here is derived from an EMBL/GenBank/DDBJ whole genome shotgun (WGS) entry which is preliminary data.</text>
</comment>
<organism evidence="1 2">
    <name type="scientific">Fusarium decemcellulare</name>
    <dbReference type="NCBI Taxonomy" id="57161"/>
    <lineage>
        <taxon>Eukaryota</taxon>
        <taxon>Fungi</taxon>
        <taxon>Dikarya</taxon>
        <taxon>Ascomycota</taxon>
        <taxon>Pezizomycotina</taxon>
        <taxon>Sordariomycetes</taxon>
        <taxon>Hypocreomycetidae</taxon>
        <taxon>Hypocreales</taxon>
        <taxon>Nectriaceae</taxon>
        <taxon>Fusarium</taxon>
        <taxon>Fusarium decemcellulare species complex</taxon>
    </lineage>
</organism>
<keyword evidence="2" id="KW-1185">Reference proteome</keyword>